<keyword evidence="1" id="KW-1133">Transmembrane helix</keyword>
<reference evidence="2" key="1">
    <citation type="journal article" date="2021" name="PeerJ">
        <title>Extensive microbial diversity within the chicken gut microbiome revealed by metagenomics and culture.</title>
        <authorList>
            <person name="Gilroy R."/>
            <person name="Ravi A."/>
            <person name="Getino M."/>
            <person name="Pursley I."/>
            <person name="Horton D.L."/>
            <person name="Alikhan N.F."/>
            <person name="Baker D."/>
            <person name="Gharbi K."/>
            <person name="Hall N."/>
            <person name="Watson M."/>
            <person name="Adriaenssens E.M."/>
            <person name="Foster-Nyarko E."/>
            <person name="Jarju S."/>
            <person name="Secka A."/>
            <person name="Antonio M."/>
            <person name="Oren A."/>
            <person name="Chaudhuri R.R."/>
            <person name="La Ragione R."/>
            <person name="Hildebrand F."/>
            <person name="Pallen M.J."/>
        </authorList>
    </citation>
    <scope>NUCLEOTIDE SEQUENCE</scope>
    <source>
        <strain evidence="2">USAMLcec2-132</strain>
    </source>
</reference>
<comment type="caution">
    <text evidence="2">The sequence shown here is derived from an EMBL/GenBank/DDBJ whole genome shotgun (WGS) entry which is preliminary data.</text>
</comment>
<organism evidence="2 3">
    <name type="scientific">Candidatus Eisenbergiella merdavium</name>
    <dbReference type="NCBI Taxonomy" id="2838551"/>
    <lineage>
        <taxon>Bacteria</taxon>
        <taxon>Bacillati</taxon>
        <taxon>Bacillota</taxon>
        <taxon>Clostridia</taxon>
        <taxon>Lachnospirales</taxon>
        <taxon>Lachnospiraceae</taxon>
        <taxon>Eisenbergiella</taxon>
    </lineage>
</organism>
<dbReference type="EMBL" id="DWWS01000015">
    <property type="protein sequence ID" value="HJC22709.1"/>
    <property type="molecule type" value="Genomic_DNA"/>
</dbReference>
<evidence type="ECO:0000313" key="2">
    <source>
        <dbReference type="EMBL" id="HJC22709.1"/>
    </source>
</evidence>
<feature type="transmembrane region" description="Helical" evidence="1">
    <location>
        <begin position="21"/>
        <end position="45"/>
    </location>
</feature>
<keyword evidence="1" id="KW-0472">Membrane</keyword>
<name>A0A9D2SND8_9FIRM</name>
<reference evidence="2" key="2">
    <citation type="submission" date="2021-04" db="EMBL/GenBank/DDBJ databases">
        <authorList>
            <person name="Gilroy R."/>
        </authorList>
    </citation>
    <scope>NUCLEOTIDE SEQUENCE</scope>
    <source>
        <strain evidence="2">USAMLcec2-132</strain>
    </source>
</reference>
<feature type="transmembrane region" description="Helical" evidence="1">
    <location>
        <begin position="124"/>
        <end position="142"/>
    </location>
</feature>
<evidence type="ECO:0000313" key="3">
    <source>
        <dbReference type="Proteomes" id="UP000823891"/>
    </source>
</evidence>
<feature type="transmembrane region" description="Helical" evidence="1">
    <location>
        <begin position="179"/>
        <end position="199"/>
    </location>
</feature>
<keyword evidence="1" id="KW-0812">Transmembrane</keyword>
<evidence type="ECO:0000256" key="1">
    <source>
        <dbReference type="SAM" id="Phobius"/>
    </source>
</evidence>
<sequence length="271" mass="31039">MKTMKISCYSPFIANTVKRNMAYRGAFFIRLVSRFFTVLVTYYLWRAIFQSSMTLEIQGFTFEEMKVYITINFLTGIITGISGPTALNIAGDVTDGSISIQLIRPISYRLIKLSENMGDLAGNFLFQVIPFFLFFMVTGFAGKPAVMNLVLYFVSVFLGFLCMFYFGFLFGLFSFYTTYFFGLNMAMSAVLQFFSGALIPLSFFPDNMERIIRLLPFASMNYTPLMLYIGKMSLTESRNAIIQQVVWIIFFYLAGRAMWYFSIKKLTILGG</sequence>
<dbReference type="InterPro" id="IPR010390">
    <property type="entry name" value="ABC-2_transporter-like"/>
</dbReference>
<dbReference type="PANTHER" id="PTHR36832:SF1">
    <property type="entry name" value="SLR1174 PROTEIN"/>
    <property type="match status" value="1"/>
</dbReference>
<dbReference type="PANTHER" id="PTHR36832">
    <property type="entry name" value="SLR1174 PROTEIN-RELATED"/>
    <property type="match status" value="1"/>
</dbReference>
<proteinExistence type="predicted"/>
<protein>
    <submittedName>
        <fullName evidence="2">ABC-2 family transporter protein</fullName>
    </submittedName>
</protein>
<dbReference type="Proteomes" id="UP000823891">
    <property type="component" value="Unassembled WGS sequence"/>
</dbReference>
<dbReference type="Pfam" id="PF06182">
    <property type="entry name" value="ABC2_membrane_6"/>
    <property type="match status" value="1"/>
</dbReference>
<gene>
    <name evidence="2" type="ORF">H9761_03275</name>
</gene>
<feature type="transmembrane region" description="Helical" evidence="1">
    <location>
        <begin position="149"/>
        <end position="173"/>
    </location>
</feature>
<feature type="transmembrane region" description="Helical" evidence="1">
    <location>
        <begin position="241"/>
        <end position="261"/>
    </location>
</feature>
<accession>A0A9D2SND8</accession>
<dbReference type="AlphaFoldDB" id="A0A9D2SND8"/>